<dbReference type="PRINTS" id="PR00947">
    <property type="entry name" value="CUTICLE"/>
</dbReference>
<dbReference type="PROSITE" id="PS00233">
    <property type="entry name" value="CHIT_BIND_RR_1"/>
    <property type="match status" value="3"/>
</dbReference>
<keyword evidence="6" id="KW-1185">Reference proteome</keyword>
<feature type="signal peptide" evidence="4">
    <location>
        <begin position="1"/>
        <end position="17"/>
    </location>
</feature>
<dbReference type="InterPro" id="IPR000618">
    <property type="entry name" value="Insect_cuticle"/>
</dbReference>
<dbReference type="VEuPathDB" id="VectorBase:AMIN003883"/>
<dbReference type="STRING" id="112268.A0A182W0M4"/>
<evidence type="ECO:0000256" key="1">
    <source>
        <dbReference type="ARBA" id="ARBA00022460"/>
    </source>
</evidence>
<evidence type="ECO:0000256" key="2">
    <source>
        <dbReference type="PROSITE-ProRule" id="PRU00497"/>
    </source>
</evidence>
<dbReference type="GO" id="GO:0042302">
    <property type="term" value="F:structural constituent of cuticle"/>
    <property type="evidence" value="ECO:0007669"/>
    <property type="project" value="UniProtKB-UniRule"/>
</dbReference>
<keyword evidence="4" id="KW-0732">Signal</keyword>
<keyword evidence="1 2" id="KW-0193">Cuticle</keyword>
<feature type="chain" id="PRO_5008140530" evidence="4">
    <location>
        <begin position="18"/>
        <end position="551"/>
    </location>
</feature>
<dbReference type="GO" id="GO:0031012">
    <property type="term" value="C:extracellular matrix"/>
    <property type="evidence" value="ECO:0007669"/>
    <property type="project" value="TreeGrafter"/>
</dbReference>
<dbReference type="AlphaFoldDB" id="A0A182W0M4"/>
<keyword evidence="3" id="KW-1133">Transmembrane helix</keyword>
<dbReference type="InterPro" id="IPR031311">
    <property type="entry name" value="CHIT_BIND_RR_consensus"/>
</dbReference>
<accession>A0A182W0M4</accession>
<proteinExistence type="predicted"/>
<reference evidence="5" key="2">
    <citation type="submission" date="2020-05" db="UniProtKB">
        <authorList>
            <consortium name="EnsemblMetazoa"/>
        </authorList>
    </citation>
    <scope>IDENTIFICATION</scope>
    <source>
        <strain evidence="5">MINIMUS1</strain>
    </source>
</reference>
<organism evidence="5 6">
    <name type="scientific">Anopheles minimus</name>
    <dbReference type="NCBI Taxonomy" id="112268"/>
    <lineage>
        <taxon>Eukaryota</taxon>
        <taxon>Metazoa</taxon>
        <taxon>Ecdysozoa</taxon>
        <taxon>Arthropoda</taxon>
        <taxon>Hexapoda</taxon>
        <taxon>Insecta</taxon>
        <taxon>Pterygota</taxon>
        <taxon>Neoptera</taxon>
        <taxon>Endopterygota</taxon>
        <taxon>Diptera</taxon>
        <taxon>Nematocera</taxon>
        <taxon>Culicoidea</taxon>
        <taxon>Culicidae</taxon>
        <taxon>Anophelinae</taxon>
        <taxon>Anopheles</taxon>
    </lineage>
</organism>
<sequence>MAFKFAVFAAIVAVANAVAIGYPAPLGAYHAPLGAYPAVAKVAAPVVAKVADDYDPNPQYSYSYHIADALTGDNKEQQESRSGDVVTGSYSLVEPDGTRRVVEYTADPVNGFNAVVHREPLAVKAVAPVAKFAAPLAYPAVAKVAVFAAIVAVANAVGIHPPSLGAYHAPLGAYHAPLGGYHAPLGGYHAPLGAYRAPLGAYHAPLGAYHAPLGAYPAVAKVAAPLAYPAVAKVAAPYADYDANPQYSYSYAVAHSKMALRFAVLAAFIATASAVAIGYPAPLGAYPAVAKVAAPLADYDPNPQYSYSYAVSDALTGDNKSQQESRSGDVVTGSYSLIEPDGTQRVVEYTADPVNGFNAVVQRGAGVVKAVAPVAKFAAPLAYPGSTPDLPIHLEMAFKFAVFAAIVAVANAVAIGYPAPLGAYPAVAKVAAPVVAKVADDYDPNPQYSYSYHIADALTGDNKEQQESRSGDVVTGSYSLVEPDGTRRVVEYTADPVNGFNAVVHREPLAVKAVAPVAKIAAPLAYPAVAKVAAPYASYGGYPAYGKAIVG</sequence>
<keyword evidence="3" id="KW-0472">Membrane</keyword>
<dbReference type="EnsemblMetazoa" id="AMIN003883-RA">
    <property type="protein sequence ID" value="AMIN003883-PA"/>
    <property type="gene ID" value="AMIN003883"/>
</dbReference>
<dbReference type="GO" id="GO:0005615">
    <property type="term" value="C:extracellular space"/>
    <property type="evidence" value="ECO:0007669"/>
    <property type="project" value="TreeGrafter"/>
</dbReference>
<protein>
    <submittedName>
        <fullName evidence="5">Uncharacterized protein</fullName>
    </submittedName>
</protein>
<dbReference type="PANTHER" id="PTHR12236">
    <property type="entry name" value="STRUCTURAL CONTITUENT OF CUTICLE"/>
    <property type="match status" value="1"/>
</dbReference>
<dbReference type="PROSITE" id="PS51155">
    <property type="entry name" value="CHIT_BIND_RR_2"/>
    <property type="match status" value="3"/>
</dbReference>
<name>A0A182W0M4_9DIPT</name>
<dbReference type="Pfam" id="PF00379">
    <property type="entry name" value="Chitin_bind_4"/>
    <property type="match status" value="3"/>
</dbReference>
<reference evidence="6" key="1">
    <citation type="submission" date="2013-03" db="EMBL/GenBank/DDBJ databases">
        <title>The Genome Sequence of Anopheles minimus MINIMUS1.</title>
        <authorList>
            <consortium name="The Broad Institute Genomics Platform"/>
            <person name="Neafsey D.E."/>
            <person name="Walton C."/>
            <person name="Walker B."/>
            <person name="Young S.K."/>
            <person name="Zeng Q."/>
            <person name="Gargeya S."/>
            <person name="Fitzgerald M."/>
            <person name="Haas B."/>
            <person name="Abouelleil A."/>
            <person name="Allen A.W."/>
            <person name="Alvarado L."/>
            <person name="Arachchi H.M."/>
            <person name="Berlin A.M."/>
            <person name="Chapman S.B."/>
            <person name="Gainer-Dewar J."/>
            <person name="Goldberg J."/>
            <person name="Griggs A."/>
            <person name="Gujja S."/>
            <person name="Hansen M."/>
            <person name="Howarth C."/>
            <person name="Imamovic A."/>
            <person name="Ireland A."/>
            <person name="Larimer J."/>
            <person name="McCowan C."/>
            <person name="Murphy C."/>
            <person name="Pearson M."/>
            <person name="Poon T.W."/>
            <person name="Priest M."/>
            <person name="Roberts A."/>
            <person name="Saif S."/>
            <person name="Shea T."/>
            <person name="Sisk P."/>
            <person name="Sykes S."/>
            <person name="Wortman J."/>
            <person name="Nusbaum C."/>
            <person name="Birren B."/>
        </authorList>
    </citation>
    <scope>NUCLEOTIDE SEQUENCE [LARGE SCALE GENOMIC DNA]</scope>
    <source>
        <strain evidence="6">MINIMUS1</strain>
    </source>
</reference>
<dbReference type="PANTHER" id="PTHR12236:SF86">
    <property type="entry name" value="CCP84AC-RELATED"/>
    <property type="match status" value="1"/>
</dbReference>
<dbReference type="Proteomes" id="UP000075920">
    <property type="component" value="Unassembled WGS sequence"/>
</dbReference>
<evidence type="ECO:0000313" key="6">
    <source>
        <dbReference type="Proteomes" id="UP000075920"/>
    </source>
</evidence>
<evidence type="ECO:0000256" key="4">
    <source>
        <dbReference type="SAM" id="SignalP"/>
    </source>
</evidence>
<dbReference type="InterPro" id="IPR051217">
    <property type="entry name" value="Insect_Cuticle_Struc_Prot"/>
</dbReference>
<keyword evidence="3" id="KW-0812">Transmembrane</keyword>
<evidence type="ECO:0000313" key="5">
    <source>
        <dbReference type="EnsemblMetazoa" id="AMIN003883-PA"/>
    </source>
</evidence>
<evidence type="ECO:0000256" key="3">
    <source>
        <dbReference type="SAM" id="Phobius"/>
    </source>
</evidence>
<feature type="transmembrane region" description="Helical" evidence="3">
    <location>
        <begin position="258"/>
        <end position="279"/>
    </location>
</feature>